<dbReference type="RefSeq" id="WP_340195999.1">
    <property type="nucleotide sequence ID" value="NZ_JBBKAP010000018.1"/>
</dbReference>
<evidence type="ECO:0000313" key="9">
    <source>
        <dbReference type="EMBL" id="MEK0171709.1"/>
    </source>
</evidence>
<evidence type="ECO:0000256" key="7">
    <source>
        <dbReference type="SAM" id="Phobius"/>
    </source>
</evidence>
<dbReference type="Pfam" id="PF07690">
    <property type="entry name" value="MFS_1"/>
    <property type="match status" value="1"/>
</dbReference>
<dbReference type="Proteomes" id="UP001370299">
    <property type="component" value="Unassembled WGS sequence"/>
</dbReference>
<comment type="subcellular location">
    <subcellularLocation>
        <location evidence="1">Cell membrane</location>
        <topology evidence="1">Multi-pass membrane protein</topology>
    </subcellularLocation>
</comment>
<dbReference type="EMBL" id="JBBLYY010000047">
    <property type="protein sequence ID" value="MEK0171709.1"/>
    <property type="molecule type" value="Genomic_DNA"/>
</dbReference>
<evidence type="ECO:0000256" key="6">
    <source>
        <dbReference type="ARBA" id="ARBA00023136"/>
    </source>
</evidence>
<evidence type="ECO:0000256" key="5">
    <source>
        <dbReference type="ARBA" id="ARBA00022989"/>
    </source>
</evidence>
<gene>
    <name evidence="9" type="ORF">WMN62_09525</name>
</gene>
<feature type="transmembrane region" description="Helical" evidence="7">
    <location>
        <begin position="338"/>
        <end position="356"/>
    </location>
</feature>
<feature type="transmembrane region" description="Helical" evidence="7">
    <location>
        <begin position="234"/>
        <end position="251"/>
    </location>
</feature>
<dbReference type="Gene3D" id="1.20.1250.20">
    <property type="entry name" value="MFS general substrate transporter like domains"/>
    <property type="match status" value="1"/>
</dbReference>
<organism evidence="9 10">
    <name type="scientific">Curtobacterium citreum</name>
    <dbReference type="NCBI Taxonomy" id="2036"/>
    <lineage>
        <taxon>Bacteria</taxon>
        <taxon>Bacillati</taxon>
        <taxon>Actinomycetota</taxon>
        <taxon>Actinomycetes</taxon>
        <taxon>Micrococcales</taxon>
        <taxon>Microbacteriaceae</taxon>
        <taxon>Curtobacterium</taxon>
    </lineage>
</organism>
<dbReference type="CDD" id="cd17321">
    <property type="entry name" value="MFS_MMR_MDR_like"/>
    <property type="match status" value="1"/>
</dbReference>
<dbReference type="InterPro" id="IPR005829">
    <property type="entry name" value="Sugar_transporter_CS"/>
</dbReference>
<evidence type="ECO:0000256" key="4">
    <source>
        <dbReference type="ARBA" id="ARBA00022692"/>
    </source>
</evidence>
<keyword evidence="10" id="KW-1185">Reference proteome</keyword>
<keyword evidence="2" id="KW-0813">Transport</keyword>
<feature type="transmembrane region" description="Helical" evidence="7">
    <location>
        <begin position="409"/>
        <end position="426"/>
    </location>
</feature>
<feature type="transmembrane region" description="Helical" evidence="7">
    <location>
        <begin position="169"/>
        <end position="193"/>
    </location>
</feature>
<dbReference type="InterPro" id="IPR011701">
    <property type="entry name" value="MFS"/>
</dbReference>
<dbReference type="PANTHER" id="PTHR42718">
    <property type="entry name" value="MAJOR FACILITATOR SUPERFAMILY MULTIDRUG TRANSPORTER MFSC"/>
    <property type="match status" value="1"/>
</dbReference>
<evidence type="ECO:0000256" key="3">
    <source>
        <dbReference type="ARBA" id="ARBA00022475"/>
    </source>
</evidence>
<sequence length="506" mass="51642">MTETSTAPIHRASVREWASLGVLTLAVVLLAIDGTVLALAVPSLTADLGPTATQVLWIGDVYSFALAGLLVTMGNVADRIGRKRLLLIGSVAFGLASAAAAFAQTPELLIAARALLGIAGATLMPSTLSLVRTIFRDARQRTTAIAVWSAGATGGAAAGPLVGGALLEHFWWGSVFLINIPVIIVIVIAGAILLPESKGGSRTPIDLLSAVLSVLAIVPLVYAVKHVAGHGFDWTVPLTALLGIGAGWWFVRRQKRLTTPLIDLQLFRIPAFSGAVVANSLSVFALSGLLFFFSQYLQLVRGFTPLLAGAAELPATLASIAVIAIIGLLSRRVGPGRSIGLGLAVAAVGMAGLAVAEGLPTYWGIAIALAVVGLGVGVSMTLSTDAVVAAAPRERAGAASAISETGYELGVALGIAVLGSLQTAFYRSNLDVTGDGLATGLADRVRESLASASQVLQPGSPVLDHARAAFTGGMQLASICAAVALAVAAAVALRVIPNRQDGPHEH</sequence>
<proteinExistence type="predicted"/>
<dbReference type="InterPro" id="IPR036259">
    <property type="entry name" value="MFS_trans_sf"/>
</dbReference>
<feature type="transmembrane region" description="Helical" evidence="7">
    <location>
        <begin position="306"/>
        <end position="329"/>
    </location>
</feature>
<dbReference type="SUPFAM" id="SSF103473">
    <property type="entry name" value="MFS general substrate transporter"/>
    <property type="match status" value="1"/>
</dbReference>
<feature type="transmembrane region" description="Helical" evidence="7">
    <location>
        <begin position="143"/>
        <end position="163"/>
    </location>
</feature>
<dbReference type="InterPro" id="IPR020846">
    <property type="entry name" value="MFS_dom"/>
</dbReference>
<accession>A0ABU8YAU1</accession>
<feature type="transmembrane region" description="Helical" evidence="7">
    <location>
        <begin position="205"/>
        <end position="222"/>
    </location>
</feature>
<reference evidence="9 10" key="1">
    <citation type="submission" date="2024-03" db="EMBL/GenBank/DDBJ databases">
        <title>Whole genomes of four grape xylem sap localized bacterial endophytes.</title>
        <authorList>
            <person name="Kumar G."/>
            <person name="Savka M.A."/>
        </authorList>
    </citation>
    <scope>NUCLEOTIDE SEQUENCE [LARGE SCALE GENOMIC DNA]</scope>
    <source>
        <strain evidence="9 10">RIT_GXS8</strain>
    </source>
</reference>
<evidence type="ECO:0000313" key="10">
    <source>
        <dbReference type="Proteomes" id="UP001370299"/>
    </source>
</evidence>
<feature type="transmembrane region" description="Helical" evidence="7">
    <location>
        <begin position="85"/>
        <end position="104"/>
    </location>
</feature>
<feature type="transmembrane region" description="Helical" evidence="7">
    <location>
        <begin position="362"/>
        <end position="388"/>
    </location>
</feature>
<keyword evidence="3" id="KW-1003">Cell membrane</keyword>
<evidence type="ECO:0000256" key="2">
    <source>
        <dbReference type="ARBA" id="ARBA00022448"/>
    </source>
</evidence>
<keyword evidence="4 7" id="KW-0812">Transmembrane</keyword>
<feature type="transmembrane region" description="Helical" evidence="7">
    <location>
        <begin position="110"/>
        <end position="131"/>
    </location>
</feature>
<comment type="caution">
    <text evidence="9">The sequence shown here is derived from an EMBL/GenBank/DDBJ whole genome shotgun (WGS) entry which is preliminary data.</text>
</comment>
<feature type="domain" description="Major facilitator superfamily (MFS) profile" evidence="8">
    <location>
        <begin position="19"/>
        <end position="500"/>
    </location>
</feature>
<feature type="transmembrane region" description="Helical" evidence="7">
    <location>
        <begin position="54"/>
        <end position="73"/>
    </location>
</feature>
<evidence type="ECO:0000259" key="8">
    <source>
        <dbReference type="PROSITE" id="PS50850"/>
    </source>
</evidence>
<keyword evidence="6 7" id="KW-0472">Membrane</keyword>
<dbReference type="PANTHER" id="PTHR42718:SF47">
    <property type="entry name" value="METHYL VIOLOGEN RESISTANCE PROTEIN SMVA"/>
    <property type="match status" value="1"/>
</dbReference>
<protein>
    <submittedName>
        <fullName evidence="9">MFS transporter</fullName>
    </submittedName>
</protein>
<dbReference type="PROSITE" id="PS50850">
    <property type="entry name" value="MFS"/>
    <property type="match status" value="1"/>
</dbReference>
<feature type="transmembrane region" description="Helical" evidence="7">
    <location>
        <begin position="476"/>
        <end position="496"/>
    </location>
</feature>
<evidence type="ECO:0000256" key="1">
    <source>
        <dbReference type="ARBA" id="ARBA00004651"/>
    </source>
</evidence>
<feature type="transmembrane region" description="Helical" evidence="7">
    <location>
        <begin position="20"/>
        <end position="42"/>
    </location>
</feature>
<dbReference type="PROSITE" id="PS00216">
    <property type="entry name" value="SUGAR_TRANSPORT_1"/>
    <property type="match status" value="1"/>
</dbReference>
<dbReference type="Gene3D" id="1.20.1720.10">
    <property type="entry name" value="Multidrug resistance protein D"/>
    <property type="match status" value="1"/>
</dbReference>
<name>A0ABU8YAU1_9MICO</name>
<keyword evidence="5 7" id="KW-1133">Transmembrane helix</keyword>
<feature type="transmembrane region" description="Helical" evidence="7">
    <location>
        <begin position="272"/>
        <end position="294"/>
    </location>
</feature>